<feature type="transmembrane region" description="Helical" evidence="1">
    <location>
        <begin position="326"/>
        <end position="344"/>
    </location>
</feature>
<feature type="transmembrane region" description="Helical" evidence="1">
    <location>
        <begin position="47"/>
        <end position="66"/>
    </location>
</feature>
<dbReference type="AlphaFoldDB" id="A0AAD6T674"/>
<keyword evidence="3" id="KW-1185">Reference proteome</keyword>
<evidence type="ECO:0000313" key="2">
    <source>
        <dbReference type="EMBL" id="KAJ7040504.1"/>
    </source>
</evidence>
<proteinExistence type="predicted"/>
<feature type="transmembrane region" description="Helical" evidence="1">
    <location>
        <begin position="168"/>
        <end position="186"/>
    </location>
</feature>
<organism evidence="2 3">
    <name type="scientific">Mycena alexandri</name>
    <dbReference type="NCBI Taxonomy" id="1745969"/>
    <lineage>
        <taxon>Eukaryota</taxon>
        <taxon>Fungi</taxon>
        <taxon>Dikarya</taxon>
        <taxon>Basidiomycota</taxon>
        <taxon>Agaricomycotina</taxon>
        <taxon>Agaricomycetes</taxon>
        <taxon>Agaricomycetidae</taxon>
        <taxon>Agaricales</taxon>
        <taxon>Marasmiineae</taxon>
        <taxon>Mycenaceae</taxon>
        <taxon>Mycena</taxon>
    </lineage>
</organism>
<dbReference type="Proteomes" id="UP001218188">
    <property type="component" value="Unassembled WGS sequence"/>
</dbReference>
<reference evidence="2" key="1">
    <citation type="submission" date="2023-03" db="EMBL/GenBank/DDBJ databases">
        <title>Massive genome expansion in bonnet fungi (Mycena s.s.) driven by repeated elements and novel gene families across ecological guilds.</title>
        <authorList>
            <consortium name="Lawrence Berkeley National Laboratory"/>
            <person name="Harder C.B."/>
            <person name="Miyauchi S."/>
            <person name="Viragh M."/>
            <person name="Kuo A."/>
            <person name="Thoen E."/>
            <person name="Andreopoulos B."/>
            <person name="Lu D."/>
            <person name="Skrede I."/>
            <person name="Drula E."/>
            <person name="Henrissat B."/>
            <person name="Morin E."/>
            <person name="Kohler A."/>
            <person name="Barry K."/>
            <person name="LaButti K."/>
            <person name="Morin E."/>
            <person name="Salamov A."/>
            <person name="Lipzen A."/>
            <person name="Mereny Z."/>
            <person name="Hegedus B."/>
            <person name="Baldrian P."/>
            <person name="Stursova M."/>
            <person name="Weitz H."/>
            <person name="Taylor A."/>
            <person name="Grigoriev I.V."/>
            <person name="Nagy L.G."/>
            <person name="Martin F."/>
            <person name="Kauserud H."/>
        </authorList>
    </citation>
    <scope>NUCLEOTIDE SEQUENCE</scope>
    <source>
        <strain evidence="2">CBHHK200</strain>
    </source>
</reference>
<feature type="transmembrane region" description="Helical" evidence="1">
    <location>
        <begin position="297"/>
        <end position="319"/>
    </location>
</feature>
<keyword evidence="1" id="KW-0812">Transmembrane</keyword>
<feature type="transmembrane region" description="Helical" evidence="1">
    <location>
        <begin position="364"/>
        <end position="386"/>
    </location>
</feature>
<gene>
    <name evidence="2" type="ORF">C8F04DRAFT_1032285</name>
</gene>
<keyword evidence="1" id="KW-0472">Membrane</keyword>
<accession>A0AAD6T674</accession>
<comment type="caution">
    <text evidence="2">The sequence shown here is derived from an EMBL/GenBank/DDBJ whole genome shotgun (WGS) entry which is preliminary data.</text>
</comment>
<dbReference type="PANTHER" id="PTHR35043:SF7">
    <property type="entry name" value="TRANSCRIPTION FACTOR DOMAIN-CONTAINING PROTEIN"/>
    <property type="match status" value="1"/>
</dbReference>
<name>A0AAD6T674_9AGAR</name>
<protein>
    <submittedName>
        <fullName evidence="2">Uncharacterized protein</fullName>
    </submittedName>
</protein>
<evidence type="ECO:0000256" key="1">
    <source>
        <dbReference type="SAM" id="Phobius"/>
    </source>
</evidence>
<dbReference type="EMBL" id="JARJCM010000021">
    <property type="protein sequence ID" value="KAJ7040504.1"/>
    <property type="molecule type" value="Genomic_DNA"/>
</dbReference>
<evidence type="ECO:0000313" key="3">
    <source>
        <dbReference type="Proteomes" id="UP001218188"/>
    </source>
</evidence>
<sequence>MTSTIVATCSTSSGAASRPSSLASTWVSVHPNVPAPHQGPLKASLRRLGMMLVAVIAPELIVFFAARQLVVARQFAQRHSTSTTHGFFLCMGGFVSRQGGNPVTTINQLNDPVLGPEYRADIRNTRRQDIMDKSKGDGLSKGLALMQGLWFIVQIIARLAQRLPISELEVATLAFAVANIFTWLLWWHKPLDVQEPILIGPADTSSYLLPVVQISKPSGASDFTPLLASFARDAGTAPVFPVSTEAPVPRPTARKRHPLSETIFRGPIQGTYAHYQPRLSTAVPEFWSSPNEPGHTVFAAMFIAIVFGAVHCAAWGAAFPSTPERVLWRVSAVAVAAYPATLLISHGLGALLWPTRDVHDHIPLAVQIIGIVLYTFSRVVLIVLAFTTVRTLEAGWFVDVDWTVYIPHL</sequence>
<dbReference type="PANTHER" id="PTHR35043">
    <property type="entry name" value="TRANSCRIPTION FACTOR DOMAIN-CONTAINING PROTEIN"/>
    <property type="match status" value="1"/>
</dbReference>
<keyword evidence="1" id="KW-1133">Transmembrane helix</keyword>